<dbReference type="InterPro" id="IPR000719">
    <property type="entry name" value="Prot_kinase_dom"/>
</dbReference>
<keyword evidence="2" id="KW-0808">Transferase</keyword>
<gene>
    <name evidence="2" type="ORF">FB45DRAFT_919409</name>
</gene>
<protein>
    <submittedName>
        <fullName evidence="2">Kinase-like domain-containing protein</fullName>
    </submittedName>
</protein>
<dbReference type="Gene3D" id="1.10.510.10">
    <property type="entry name" value="Transferase(Phosphotransferase) domain 1"/>
    <property type="match status" value="1"/>
</dbReference>
<sequence>MSSCEHSEAFVQGVVHHVFLACISSLDFGSQHVCSPAAPCIVARDLLAPFLALKLVAPSWNTAVKARTPDTFFSNLEEGVYYPHSWHINTRMRKASILSRYRVFKTIHSEDGDRGVYLAYDFGGPKGCAEASEVVIKAWVSGSDVEFLNETGAYKVLDGCVGVPQTFGPPQYDPACDIHVLPMQKLGPTLEDLMLKLPKARFDARMVLMVAIQMIERYRDIHTRGIIHSGTKPGNICLAPPDTEPRGMLYLIDFGFAIPLADSPLPNAHRIDVVGNRRFMSVLAHHGICKSQRDDLESLAYLLSHLFHGELPWDMPLLSRLRSYRPGYSITNGKEYRQQIEQQSQLMPQVWRLKMATPPSKLFEGMNECFLEFWRDVKALSYGEIPDYERMRARFAACLQEHEECDAPVNWWELYKQ</sequence>
<name>A0AAD7BRU9_9AGAR</name>
<dbReference type="EMBL" id="JARKIF010000010">
    <property type="protein sequence ID" value="KAJ7628872.1"/>
    <property type="molecule type" value="Genomic_DNA"/>
</dbReference>
<dbReference type="Proteomes" id="UP001221142">
    <property type="component" value="Unassembled WGS sequence"/>
</dbReference>
<dbReference type="PANTHER" id="PTHR11909">
    <property type="entry name" value="CASEIN KINASE-RELATED"/>
    <property type="match status" value="1"/>
</dbReference>
<evidence type="ECO:0000259" key="1">
    <source>
        <dbReference type="PROSITE" id="PS50011"/>
    </source>
</evidence>
<evidence type="ECO:0000313" key="3">
    <source>
        <dbReference type="Proteomes" id="UP001221142"/>
    </source>
</evidence>
<accession>A0AAD7BRU9</accession>
<organism evidence="2 3">
    <name type="scientific">Roridomyces roridus</name>
    <dbReference type="NCBI Taxonomy" id="1738132"/>
    <lineage>
        <taxon>Eukaryota</taxon>
        <taxon>Fungi</taxon>
        <taxon>Dikarya</taxon>
        <taxon>Basidiomycota</taxon>
        <taxon>Agaricomycotina</taxon>
        <taxon>Agaricomycetes</taxon>
        <taxon>Agaricomycetidae</taxon>
        <taxon>Agaricales</taxon>
        <taxon>Marasmiineae</taxon>
        <taxon>Mycenaceae</taxon>
        <taxon>Roridomyces</taxon>
    </lineage>
</organism>
<dbReference type="PROSITE" id="PS50011">
    <property type="entry name" value="PROTEIN_KINASE_DOM"/>
    <property type="match status" value="1"/>
</dbReference>
<dbReference type="SUPFAM" id="SSF56112">
    <property type="entry name" value="Protein kinase-like (PK-like)"/>
    <property type="match status" value="1"/>
</dbReference>
<keyword evidence="3" id="KW-1185">Reference proteome</keyword>
<dbReference type="InterPro" id="IPR040976">
    <property type="entry name" value="Pkinase_fungal"/>
</dbReference>
<feature type="domain" description="Protein kinase" evidence="1">
    <location>
        <begin position="4"/>
        <end position="417"/>
    </location>
</feature>
<dbReference type="AlphaFoldDB" id="A0AAD7BRU9"/>
<dbReference type="InterPro" id="IPR011009">
    <property type="entry name" value="Kinase-like_dom_sf"/>
</dbReference>
<reference evidence="2" key="1">
    <citation type="submission" date="2023-03" db="EMBL/GenBank/DDBJ databases">
        <title>Massive genome expansion in bonnet fungi (Mycena s.s.) driven by repeated elements and novel gene families across ecological guilds.</title>
        <authorList>
            <consortium name="Lawrence Berkeley National Laboratory"/>
            <person name="Harder C.B."/>
            <person name="Miyauchi S."/>
            <person name="Viragh M."/>
            <person name="Kuo A."/>
            <person name="Thoen E."/>
            <person name="Andreopoulos B."/>
            <person name="Lu D."/>
            <person name="Skrede I."/>
            <person name="Drula E."/>
            <person name="Henrissat B."/>
            <person name="Morin E."/>
            <person name="Kohler A."/>
            <person name="Barry K."/>
            <person name="LaButti K."/>
            <person name="Morin E."/>
            <person name="Salamov A."/>
            <person name="Lipzen A."/>
            <person name="Mereny Z."/>
            <person name="Hegedus B."/>
            <person name="Baldrian P."/>
            <person name="Stursova M."/>
            <person name="Weitz H."/>
            <person name="Taylor A."/>
            <person name="Grigoriev I.V."/>
            <person name="Nagy L.G."/>
            <person name="Martin F."/>
            <person name="Kauserud H."/>
        </authorList>
    </citation>
    <scope>NUCLEOTIDE SEQUENCE</scope>
    <source>
        <strain evidence="2">9284</strain>
    </source>
</reference>
<keyword evidence="2" id="KW-0418">Kinase</keyword>
<dbReference type="GO" id="GO:0004672">
    <property type="term" value="F:protein kinase activity"/>
    <property type="evidence" value="ECO:0007669"/>
    <property type="project" value="InterPro"/>
</dbReference>
<dbReference type="GO" id="GO:0005524">
    <property type="term" value="F:ATP binding"/>
    <property type="evidence" value="ECO:0007669"/>
    <property type="project" value="InterPro"/>
</dbReference>
<proteinExistence type="predicted"/>
<evidence type="ECO:0000313" key="2">
    <source>
        <dbReference type="EMBL" id="KAJ7628872.1"/>
    </source>
</evidence>
<dbReference type="Pfam" id="PF17667">
    <property type="entry name" value="Pkinase_fungal"/>
    <property type="match status" value="1"/>
</dbReference>
<dbReference type="InterPro" id="IPR050235">
    <property type="entry name" value="CK1_Ser-Thr_kinase"/>
</dbReference>
<comment type="caution">
    <text evidence="2">The sequence shown here is derived from an EMBL/GenBank/DDBJ whole genome shotgun (WGS) entry which is preliminary data.</text>
</comment>